<dbReference type="EMBL" id="LO017727">
    <property type="protein sequence ID" value="CRH04832.1"/>
    <property type="molecule type" value="Genomic_DNA"/>
</dbReference>
<protein>
    <submittedName>
        <fullName evidence="1">Uncharacterized protein</fullName>
    </submittedName>
</protein>
<evidence type="ECO:0000313" key="1">
    <source>
        <dbReference type="EMBL" id="CRH04832.1"/>
    </source>
</evidence>
<gene>
    <name evidence="1" type="ORF">MAGMO_0628</name>
</gene>
<accession>A0A1S7LD49</accession>
<proteinExistence type="predicted"/>
<organism evidence="1">
    <name type="scientific">Magnetococcus massalia (strain MO-1)</name>
    <dbReference type="NCBI Taxonomy" id="451514"/>
    <lineage>
        <taxon>Bacteria</taxon>
        <taxon>Pseudomonadati</taxon>
        <taxon>Pseudomonadota</taxon>
        <taxon>Magnetococcia</taxon>
        <taxon>Magnetococcales</taxon>
        <taxon>Magnetococcaceae</taxon>
        <taxon>Magnetococcus</taxon>
    </lineage>
</organism>
<sequence>MSENQVRCPVCNGRPARIYKCSNCEEIRCGQNNCTGSKSGVTGWAGAGSQCRNCNNGRYNAIDFYDPEMIELLRQHKQEAKLKKQGS</sequence>
<reference evidence="1" key="1">
    <citation type="submission" date="2015-04" db="EMBL/GenBank/DDBJ databases">
        <authorList>
            <person name="Syromyatnikov M.Y."/>
            <person name="Popov V.N."/>
        </authorList>
    </citation>
    <scope>NUCLEOTIDE SEQUENCE</scope>
    <source>
        <strain evidence="1">MO-1</strain>
    </source>
</reference>
<name>A0A1S7LD49_MAGMO</name>
<dbReference type="AlphaFoldDB" id="A0A1S7LD49"/>